<gene>
    <name evidence="2" type="ORF">QFW77_01130</name>
</gene>
<comment type="caution">
    <text evidence="2">The sequence shown here is derived from an EMBL/GenBank/DDBJ whole genome shotgun (WGS) entry which is preliminary data.</text>
</comment>
<dbReference type="RefSeq" id="WP_280572308.1">
    <property type="nucleotide sequence ID" value="NZ_JARXRM010000008.1"/>
</dbReference>
<protein>
    <submittedName>
        <fullName evidence="2">Type II secretion system protein</fullName>
    </submittedName>
</protein>
<keyword evidence="3" id="KW-1185">Reference proteome</keyword>
<name>A0ABT6J451_9GAMM</name>
<dbReference type="NCBIfam" id="TIGR02532">
    <property type="entry name" value="IV_pilin_GFxxxE"/>
    <property type="match status" value="1"/>
</dbReference>
<evidence type="ECO:0000256" key="1">
    <source>
        <dbReference type="SAM" id="Phobius"/>
    </source>
</evidence>
<keyword evidence="1" id="KW-0812">Transmembrane</keyword>
<sequence length="392" mass="40382">MSRGQGMGQRMGVRQRGFSLVELAVAVVILGVAGILLARWVGVAAVEQRNVAGRELMVRADDALLAYAMVNGRLPCPAADDGGAESCAASVGWLPYAALGLPDRRAGRIRYGVLRRADADPERDADLAVLSDRPRPLQVDGDSAAGLPLGTRNGLDLCHALREAMRLPADPGFVHTRREDQPDAIAQNVAYALAAPTVPEGLAPIHRGGSLAFASPRRPGSADYHDQVLAVGTDQLWTRMRCGDNLGPAAYAHFNAAAAAEVHLKALRDYKRQLEVARQLAIAAQISADAAAVAGAAQIVSAAAGVLDAAAESLASTGAISYRVGLAAAAVAAAAATEAAAIAFVVTSAIALDEARELYDDIDGPIDNSAALAPLVLENAKGADAAGLYAVP</sequence>
<keyword evidence="1" id="KW-1133">Transmembrane helix</keyword>
<organism evidence="2 3">
    <name type="scientific">Luteimonas endophytica</name>
    <dbReference type="NCBI Taxonomy" id="3042023"/>
    <lineage>
        <taxon>Bacteria</taxon>
        <taxon>Pseudomonadati</taxon>
        <taxon>Pseudomonadota</taxon>
        <taxon>Gammaproteobacteria</taxon>
        <taxon>Lysobacterales</taxon>
        <taxon>Lysobacteraceae</taxon>
        <taxon>Luteimonas</taxon>
    </lineage>
</organism>
<dbReference type="PROSITE" id="PS00409">
    <property type="entry name" value="PROKAR_NTER_METHYL"/>
    <property type="match status" value="1"/>
</dbReference>
<dbReference type="Proteomes" id="UP001156940">
    <property type="component" value="Unassembled WGS sequence"/>
</dbReference>
<dbReference type="EMBL" id="JARXRM010000008">
    <property type="protein sequence ID" value="MDH5821597.1"/>
    <property type="molecule type" value="Genomic_DNA"/>
</dbReference>
<reference evidence="2 3" key="1">
    <citation type="submission" date="2023-04" db="EMBL/GenBank/DDBJ databases">
        <title>Luteimonas endophyticus RD2P54.</title>
        <authorList>
            <person name="Sun J.-Q."/>
        </authorList>
    </citation>
    <scope>NUCLEOTIDE SEQUENCE [LARGE SCALE GENOMIC DNA]</scope>
    <source>
        <strain evidence="2 3">RD2P54</strain>
    </source>
</reference>
<feature type="transmembrane region" description="Helical" evidence="1">
    <location>
        <begin position="20"/>
        <end position="41"/>
    </location>
</feature>
<evidence type="ECO:0000313" key="2">
    <source>
        <dbReference type="EMBL" id="MDH5821597.1"/>
    </source>
</evidence>
<dbReference type="Pfam" id="PF07963">
    <property type="entry name" value="N_methyl"/>
    <property type="match status" value="1"/>
</dbReference>
<accession>A0ABT6J451</accession>
<proteinExistence type="predicted"/>
<dbReference type="InterPro" id="IPR012902">
    <property type="entry name" value="N_methyl_site"/>
</dbReference>
<evidence type="ECO:0000313" key="3">
    <source>
        <dbReference type="Proteomes" id="UP001156940"/>
    </source>
</evidence>
<keyword evidence="1" id="KW-0472">Membrane</keyword>